<reference evidence="2 3" key="1">
    <citation type="journal article" date="2018" name="Proc. R. Soc. B">
        <title>A non-coding region near Follistatin controls head colour polymorphism in the Gouldian finch.</title>
        <authorList>
            <person name="Toomey M.B."/>
            <person name="Marques C.I."/>
            <person name="Andrade P."/>
            <person name="Araujo P.M."/>
            <person name="Sabatino S."/>
            <person name="Gazda M.A."/>
            <person name="Afonso S."/>
            <person name="Lopes R.J."/>
            <person name="Corbo J.C."/>
            <person name="Carneiro M."/>
        </authorList>
    </citation>
    <scope>NUCLEOTIDE SEQUENCE [LARGE SCALE GENOMIC DNA]</scope>
    <source>
        <strain evidence="2">Red01</strain>
        <tissue evidence="2">Muscle</tissue>
    </source>
</reference>
<gene>
    <name evidence="2" type="ORF">DV515_00016118</name>
</gene>
<feature type="compositionally biased region" description="Pro residues" evidence="1">
    <location>
        <begin position="81"/>
        <end position="93"/>
    </location>
</feature>
<dbReference type="EMBL" id="QUSF01000256">
    <property type="protein sequence ID" value="RLV85295.1"/>
    <property type="molecule type" value="Genomic_DNA"/>
</dbReference>
<evidence type="ECO:0000256" key="1">
    <source>
        <dbReference type="SAM" id="MobiDB-lite"/>
    </source>
</evidence>
<feature type="compositionally biased region" description="Polar residues" evidence="1">
    <location>
        <begin position="56"/>
        <end position="70"/>
    </location>
</feature>
<keyword evidence="3" id="KW-1185">Reference proteome</keyword>
<comment type="caution">
    <text evidence="2">The sequence shown here is derived from an EMBL/GenBank/DDBJ whole genome shotgun (WGS) entry which is preliminary data.</text>
</comment>
<name>A0A3L8RT99_CHLGU</name>
<proteinExistence type="predicted"/>
<organism evidence="2 3">
    <name type="scientific">Chloebia gouldiae</name>
    <name type="common">Gouldian finch</name>
    <name type="synonym">Erythrura gouldiae</name>
    <dbReference type="NCBI Taxonomy" id="44316"/>
    <lineage>
        <taxon>Eukaryota</taxon>
        <taxon>Metazoa</taxon>
        <taxon>Chordata</taxon>
        <taxon>Craniata</taxon>
        <taxon>Vertebrata</taxon>
        <taxon>Euteleostomi</taxon>
        <taxon>Archelosauria</taxon>
        <taxon>Archosauria</taxon>
        <taxon>Dinosauria</taxon>
        <taxon>Saurischia</taxon>
        <taxon>Theropoda</taxon>
        <taxon>Coelurosauria</taxon>
        <taxon>Aves</taxon>
        <taxon>Neognathae</taxon>
        <taxon>Neoaves</taxon>
        <taxon>Telluraves</taxon>
        <taxon>Australaves</taxon>
        <taxon>Passeriformes</taxon>
        <taxon>Passeroidea</taxon>
        <taxon>Passeridae</taxon>
        <taxon>Chloebia</taxon>
    </lineage>
</organism>
<dbReference type="AlphaFoldDB" id="A0A3L8RT99"/>
<dbReference type="Proteomes" id="UP000276834">
    <property type="component" value="Unassembled WGS sequence"/>
</dbReference>
<feature type="compositionally biased region" description="Low complexity" evidence="1">
    <location>
        <begin position="121"/>
        <end position="157"/>
    </location>
</feature>
<evidence type="ECO:0000313" key="3">
    <source>
        <dbReference type="Proteomes" id="UP000276834"/>
    </source>
</evidence>
<feature type="compositionally biased region" description="Gly residues" evidence="1">
    <location>
        <begin position="108"/>
        <end position="120"/>
    </location>
</feature>
<protein>
    <submittedName>
        <fullName evidence="2">Uncharacterized protein</fullName>
    </submittedName>
</protein>
<sequence length="157" mass="15520">MVARGDPEQSMSRQSAGRPRASPRTERTDTGQKRARAPQCRDSEQGSGGVGGPRGTQLSPSAPLSRQQSRGAEAPPVAQRPAPPAAAAPPVPRQPRSVLTSFVARYGPGPGNGPGNGPGAGPAMAAPRPGSAAPPAGPAARATAAAAAPPFESAAGR</sequence>
<feature type="compositionally biased region" description="Basic and acidic residues" evidence="1">
    <location>
        <begin position="23"/>
        <end position="32"/>
    </location>
</feature>
<accession>A0A3L8RT99</accession>
<feature type="region of interest" description="Disordered" evidence="1">
    <location>
        <begin position="1"/>
        <end position="157"/>
    </location>
</feature>
<evidence type="ECO:0000313" key="2">
    <source>
        <dbReference type="EMBL" id="RLV85295.1"/>
    </source>
</evidence>